<keyword evidence="4 6" id="KW-0560">Oxidoreductase</keyword>
<evidence type="ECO:0000256" key="1">
    <source>
        <dbReference type="ARBA" id="ARBA00007983"/>
    </source>
</evidence>
<dbReference type="Proteomes" id="UP001318860">
    <property type="component" value="Unassembled WGS sequence"/>
</dbReference>
<dbReference type="SUPFAM" id="SSF49998">
    <property type="entry name" value="Amine oxidase catalytic domain"/>
    <property type="match status" value="1"/>
</dbReference>
<evidence type="ECO:0000313" key="11">
    <source>
        <dbReference type="EMBL" id="KAK6117158.1"/>
    </source>
</evidence>
<feature type="signal peptide" evidence="7">
    <location>
        <begin position="1"/>
        <end position="26"/>
    </location>
</feature>
<dbReference type="InterPro" id="IPR049947">
    <property type="entry name" value="Cu_Am_Ox_Cu-bd"/>
</dbReference>
<dbReference type="Pfam" id="PF02728">
    <property type="entry name" value="Cu_amine_oxidN3"/>
    <property type="match status" value="1"/>
</dbReference>
<feature type="domain" description="Copper amine oxidase catalytic" evidence="8">
    <location>
        <begin position="243"/>
        <end position="654"/>
    </location>
</feature>
<comment type="PTM">
    <text evidence="6">Topaquinone (TPQ) is generated by copper-dependent autoxidation of a specific tyrosyl residue.</text>
</comment>
<evidence type="ECO:0000256" key="4">
    <source>
        <dbReference type="ARBA" id="ARBA00023002"/>
    </source>
</evidence>
<comment type="similarity">
    <text evidence="1 6">Belongs to the copper/topaquinone oxidase family.</text>
</comment>
<evidence type="ECO:0000259" key="9">
    <source>
        <dbReference type="Pfam" id="PF02727"/>
    </source>
</evidence>
<dbReference type="Pfam" id="PF01179">
    <property type="entry name" value="Cu_amine_oxid"/>
    <property type="match status" value="1"/>
</dbReference>
<comment type="cofactor">
    <cofactor evidence="6">
        <name>Cu cation</name>
        <dbReference type="ChEBI" id="CHEBI:23378"/>
    </cofactor>
    <text evidence="6">Contains 1 topaquinone per subunit.</text>
</comment>
<protein>
    <recommendedName>
        <fullName evidence="6">Amine oxidase</fullName>
        <ecNumber evidence="6">1.4.3.-</ecNumber>
    </recommendedName>
</protein>
<evidence type="ECO:0000256" key="5">
    <source>
        <dbReference type="ARBA" id="ARBA00023008"/>
    </source>
</evidence>
<dbReference type="PROSITE" id="PS01164">
    <property type="entry name" value="COPPER_AMINE_OXID_1"/>
    <property type="match status" value="1"/>
</dbReference>
<dbReference type="InterPro" id="IPR049948">
    <property type="entry name" value="Cu_Am_ox_TPQ-bd"/>
</dbReference>
<dbReference type="EC" id="1.4.3.-" evidence="6"/>
<evidence type="ECO:0000259" key="10">
    <source>
        <dbReference type="Pfam" id="PF02728"/>
    </source>
</evidence>
<dbReference type="PANTHER" id="PTHR10638">
    <property type="entry name" value="COPPER AMINE OXIDASE"/>
    <property type="match status" value="1"/>
</dbReference>
<comment type="caution">
    <text evidence="11">The sequence shown here is derived from an EMBL/GenBank/DDBJ whole genome shotgun (WGS) entry which is preliminary data.</text>
</comment>
<keyword evidence="5 6" id="KW-0186">Copper</keyword>
<dbReference type="Pfam" id="PF02727">
    <property type="entry name" value="Cu_amine_oxidN2"/>
    <property type="match status" value="1"/>
</dbReference>
<dbReference type="InterPro" id="IPR036460">
    <property type="entry name" value="Cu_amine_oxidase_C_sf"/>
</dbReference>
<accession>A0ABR0U3S1</accession>
<keyword evidence="3 6" id="KW-0801">TPQ</keyword>
<evidence type="ECO:0000259" key="8">
    <source>
        <dbReference type="Pfam" id="PF01179"/>
    </source>
</evidence>
<sequence length="672" mass="76911">MYPMGGSNFTIVLIFLSFLTFILVEAQKVHHPLDPLTPFELNQIKTLVTNSHQNATFHYVGLDEPSKHKVLSWSLQNRPNERLNPRRAFVIVRVDSKSREILIDLSKNLILSDKVYRGNGYPTLNFEEQTLAGELPLTYAPFMDSIAKRGLNISEVLCQAFTIGWYGEKNTKRVVRVMCYYMDGTINFYMRPIEGVMTTVDLDEMRIVDYRDRLIVPMAKAHGTDYRESKQNPPFDTGIKAMTILQQDGPSFSLDGNHVRWANWQFHLGFDMRAGPIISLASIYDHDKDRYRRVMYKGYISELFVPYQDMTEEWYFRTYLDAGEYAFGICAVPLEPSKDCPKNAKFLDVYYTTGDGTPAKIPRAFCVFERYAGDVMWRHTEAAVPGDTVEVRPDVTLVVRMVSTVANYDYTIDWEFKQSGSIKATVSLSEFLHLRGRYTHTSQIKEEIYGTLLAENVIGTRHDHFLSFHLDLDIDGVANSLMKTHLQTVRVTDESSPRKSYWKVVNEVAKTESDAKIRFSGAGPEIVVVNPNKQTKVGNDFGYRLIPGSAATPLLLEDDYAQIRGAFSNYNVWVTPYNKSEKWAGGVYVDQSHGDDTLAKWTLRNREIENKDIVLWHTMGFHHVPLQEDYPIMPTISGAFELRPANFFEHNPVLKVKSPKPVKWVNCSAKLN</sequence>
<evidence type="ECO:0000256" key="7">
    <source>
        <dbReference type="SAM" id="SignalP"/>
    </source>
</evidence>
<dbReference type="InterPro" id="IPR015802">
    <property type="entry name" value="Cu_amine_oxidase_N3"/>
</dbReference>
<keyword evidence="2 6" id="KW-0479">Metal-binding</keyword>
<evidence type="ECO:0000313" key="12">
    <source>
        <dbReference type="Proteomes" id="UP001318860"/>
    </source>
</evidence>
<dbReference type="SUPFAM" id="SSF54416">
    <property type="entry name" value="Amine oxidase N-terminal region"/>
    <property type="match status" value="2"/>
</dbReference>
<keyword evidence="12" id="KW-1185">Reference proteome</keyword>
<evidence type="ECO:0000256" key="3">
    <source>
        <dbReference type="ARBA" id="ARBA00022772"/>
    </source>
</evidence>
<gene>
    <name evidence="11" type="ORF">DH2020_049037</name>
</gene>
<dbReference type="InterPro" id="IPR015798">
    <property type="entry name" value="Cu_amine_oxidase_C"/>
</dbReference>
<dbReference type="PANTHER" id="PTHR10638:SF71">
    <property type="entry name" value="AMINE OXIDASE"/>
    <property type="match status" value="1"/>
</dbReference>
<dbReference type="InterPro" id="IPR015800">
    <property type="entry name" value="Cu_amine_oxidase_N2"/>
</dbReference>
<organism evidence="11 12">
    <name type="scientific">Rehmannia glutinosa</name>
    <name type="common">Chinese foxglove</name>
    <dbReference type="NCBI Taxonomy" id="99300"/>
    <lineage>
        <taxon>Eukaryota</taxon>
        <taxon>Viridiplantae</taxon>
        <taxon>Streptophyta</taxon>
        <taxon>Embryophyta</taxon>
        <taxon>Tracheophyta</taxon>
        <taxon>Spermatophyta</taxon>
        <taxon>Magnoliopsida</taxon>
        <taxon>eudicotyledons</taxon>
        <taxon>Gunneridae</taxon>
        <taxon>Pentapetalae</taxon>
        <taxon>asterids</taxon>
        <taxon>lamiids</taxon>
        <taxon>Lamiales</taxon>
        <taxon>Orobanchaceae</taxon>
        <taxon>Rehmannieae</taxon>
        <taxon>Rehmannia</taxon>
    </lineage>
</organism>
<dbReference type="PROSITE" id="PS01165">
    <property type="entry name" value="COPPER_AMINE_OXID_2"/>
    <property type="match status" value="1"/>
</dbReference>
<feature type="domain" description="Copper amine oxidase N3-terminal" evidence="10">
    <location>
        <begin position="122"/>
        <end position="214"/>
    </location>
</feature>
<reference evidence="11 12" key="1">
    <citation type="journal article" date="2021" name="Comput. Struct. Biotechnol. J.">
        <title>De novo genome assembly of the potent medicinal plant Rehmannia glutinosa using nanopore technology.</title>
        <authorList>
            <person name="Ma L."/>
            <person name="Dong C."/>
            <person name="Song C."/>
            <person name="Wang X."/>
            <person name="Zheng X."/>
            <person name="Niu Y."/>
            <person name="Chen S."/>
            <person name="Feng W."/>
        </authorList>
    </citation>
    <scope>NUCLEOTIDE SEQUENCE [LARGE SCALE GENOMIC DNA]</scope>
    <source>
        <strain evidence="11">DH-2019</strain>
    </source>
</reference>
<feature type="chain" id="PRO_5045593807" description="Amine oxidase" evidence="7">
    <location>
        <begin position="27"/>
        <end position="672"/>
    </location>
</feature>
<keyword evidence="7" id="KW-0732">Signal</keyword>
<feature type="domain" description="Copper amine oxidase N2-terminal" evidence="9">
    <location>
        <begin position="31"/>
        <end position="114"/>
    </location>
</feature>
<name>A0ABR0U3S1_REHGL</name>
<dbReference type="InterPro" id="IPR000269">
    <property type="entry name" value="Cu_amine_oxidase"/>
</dbReference>
<proteinExistence type="inferred from homology"/>
<evidence type="ECO:0000256" key="6">
    <source>
        <dbReference type="RuleBase" id="RU000672"/>
    </source>
</evidence>
<dbReference type="Gene3D" id="2.70.98.20">
    <property type="entry name" value="Copper amine oxidase, catalytic domain"/>
    <property type="match status" value="1"/>
</dbReference>
<dbReference type="InterPro" id="IPR016182">
    <property type="entry name" value="Cu_amine_oxidase_N-reg"/>
</dbReference>
<evidence type="ECO:0000256" key="2">
    <source>
        <dbReference type="ARBA" id="ARBA00022723"/>
    </source>
</evidence>
<dbReference type="EMBL" id="JABTTQ020003471">
    <property type="protein sequence ID" value="KAK6117158.1"/>
    <property type="molecule type" value="Genomic_DNA"/>
</dbReference>
<dbReference type="Gene3D" id="3.10.450.40">
    <property type="match status" value="2"/>
</dbReference>